<feature type="chain" id="PRO_5015417538" evidence="2">
    <location>
        <begin position="23"/>
        <end position="92"/>
    </location>
</feature>
<keyword evidence="1" id="KW-1133">Transmembrane helix</keyword>
<dbReference type="EMBL" id="PVWO01000103">
    <property type="protein sequence ID" value="PSB56898.1"/>
    <property type="molecule type" value="Genomic_DNA"/>
</dbReference>
<sequence>MLMKGLGCVVILLGLVSFTNFADAGYKLQKSGQELTELRSQGGNTVAEAYYQEVGRSQIGQGSAAYGMAMLTFMISIGWGGSMIATKKESKL</sequence>
<keyword evidence="1" id="KW-0812">Transmembrane</keyword>
<name>A0A2T1GGV4_9CYAN</name>
<keyword evidence="2" id="KW-0732">Signal</keyword>
<dbReference type="RefSeq" id="WP_106303764.1">
    <property type="nucleotide sequence ID" value="NZ_PVWO01000103.1"/>
</dbReference>
<organism evidence="3 4">
    <name type="scientific">Chamaesiphon polymorphus CCALA 037</name>
    <dbReference type="NCBI Taxonomy" id="2107692"/>
    <lineage>
        <taxon>Bacteria</taxon>
        <taxon>Bacillati</taxon>
        <taxon>Cyanobacteriota</taxon>
        <taxon>Cyanophyceae</taxon>
        <taxon>Gomontiellales</taxon>
        <taxon>Chamaesiphonaceae</taxon>
        <taxon>Chamaesiphon</taxon>
    </lineage>
</organism>
<keyword evidence="1" id="KW-0472">Membrane</keyword>
<feature type="transmembrane region" description="Helical" evidence="1">
    <location>
        <begin position="64"/>
        <end position="85"/>
    </location>
</feature>
<feature type="signal peptide" evidence="2">
    <location>
        <begin position="1"/>
        <end position="22"/>
    </location>
</feature>
<dbReference type="AlphaFoldDB" id="A0A2T1GGV4"/>
<keyword evidence="4" id="KW-1185">Reference proteome</keyword>
<gene>
    <name evidence="3" type="ORF">C7B77_10305</name>
</gene>
<evidence type="ECO:0000313" key="3">
    <source>
        <dbReference type="EMBL" id="PSB56898.1"/>
    </source>
</evidence>
<proteinExistence type="predicted"/>
<protein>
    <submittedName>
        <fullName evidence="3">Uncharacterized protein</fullName>
    </submittedName>
</protein>
<accession>A0A2T1GGV4</accession>
<dbReference type="Proteomes" id="UP000238937">
    <property type="component" value="Unassembled WGS sequence"/>
</dbReference>
<evidence type="ECO:0000256" key="1">
    <source>
        <dbReference type="SAM" id="Phobius"/>
    </source>
</evidence>
<comment type="caution">
    <text evidence="3">The sequence shown here is derived from an EMBL/GenBank/DDBJ whole genome shotgun (WGS) entry which is preliminary data.</text>
</comment>
<evidence type="ECO:0000256" key="2">
    <source>
        <dbReference type="SAM" id="SignalP"/>
    </source>
</evidence>
<evidence type="ECO:0000313" key="4">
    <source>
        <dbReference type="Proteomes" id="UP000238937"/>
    </source>
</evidence>
<reference evidence="3 4" key="1">
    <citation type="submission" date="2018-03" db="EMBL/GenBank/DDBJ databases">
        <title>The ancient ancestry and fast evolution of plastids.</title>
        <authorList>
            <person name="Moore K.R."/>
            <person name="Magnabosco C."/>
            <person name="Momper L."/>
            <person name="Gold D.A."/>
            <person name="Bosak T."/>
            <person name="Fournier G.P."/>
        </authorList>
    </citation>
    <scope>NUCLEOTIDE SEQUENCE [LARGE SCALE GENOMIC DNA]</scope>
    <source>
        <strain evidence="3 4">CCALA 037</strain>
    </source>
</reference>